<feature type="non-terminal residue" evidence="2">
    <location>
        <position position="1"/>
    </location>
</feature>
<reference evidence="2" key="1">
    <citation type="submission" date="2015-04" db="EMBL/GenBank/DDBJ databases">
        <title>The genome sequence of the plant pathogenic Rhizarian Plasmodiophora brassicae reveals insights in its biotrophic life cycle and the origin of chitin synthesis.</title>
        <authorList>
            <person name="Schwelm A."/>
            <person name="Fogelqvist J."/>
            <person name="Knaust A."/>
            <person name="Julke S."/>
            <person name="Lilja T."/>
            <person name="Dhandapani V."/>
            <person name="Bonilla-Rosso G."/>
            <person name="Karlsson M."/>
            <person name="Shevchenko A."/>
            <person name="Choi S.R."/>
            <person name="Kim H.G."/>
            <person name="Park J.Y."/>
            <person name="Lim Y.P."/>
            <person name="Ludwig-Muller J."/>
            <person name="Dixelius C."/>
        </authorList>
    </citation>
    <scope>NUCLEOTIDE SEQUENCE</scope>
    <source>
        <tissue evidence="2">Potato root galls</tissue>
    </source>
</reference>
<feature type="transmembrane region" description="Helical" evidence="1">
    <location>
        <begin position="81"/>
        <end position="98"/>
    </location>
</feature>
<evidence type="ECO:0000313" key="2">
    <source>
        <dbReference type="EMBL" id="CRZ05040.1"/>
    </source>
</evidence>
<name>A0A0H5QSV8_9EUKA</name>
<feature type="transmembrane region" description="Helical" evidence="1">
    <location>
        <begin position="139"/>
        <end position="160"/>
    </location>
</feature>
<proteinExistence type="predicted"/>
<keyword evidence="1" id="KW-0812">Transmembrane</keyword>
<organism evidence="2">
    <name type="scientific">Spongospora subterranea</name>
    <dbReference type="NCBI Taxonomy" id="70186"/>
    <lineage>
        <taxon>Eukaryota</taxon>
        <taxon>Sar</taxon>
        <taxon>Rhizaria</taxon>
        <taxon>Endomyxa</taxon>
        <taxon>Phytomyxea</taxon>
        <taxon>Plasmodiophorida</taxon>
        <taxon>Plasmodiophoridae</taxon>
        <taxon>Spongospora</taxon>
    </lineage>
</organism>
<feature type="non-terminal residue" evidence="2">
    <location>
        <position position="362"/>
    </location>
</feature>
<evidence type="ECO:0000256" key="1">
    <source>
        <dbReference type="SAM" id="Phobius"/>
    </source>
</evidence>
<accession>A0A0H5QSV8</accession>
<dbReference type="AlphaFoldDB" id="A0A0H5QSV8"/>
<keyword evidence="1" id="KW-0472">Membrane</keyword>
<protein>
    <submittedName>
        <fullName evidence="2">Uncharacterized protein</fullName>
    </submittedName>
</protein>
<dbReference type="EMBL" id="HACM01004598">
    <property type="protein sequence ID" value="CRZ05040.1"/>
    <property type="molecule type" value="Transcribed_RNA"/>
</dbReference>
<keyword evidence="1" id="KW-1133">Transmembrane helix</keyword>
<sequence>WYPDIAPMFPSETLESALGNEGTPISGDITIDGIGFKFSAATLPALQLLNGTNLYDDQFPPTCVYIMGIHSDVIGSTVRTAIAWHVPFGVFMLALGVFQLKITLSKFLDPLAALIDSVKKKRIKEFNDTIRAMKANKSILASLSVKVLLIQCILLALIFINRNLLISATSDFTSGSTEGKVLQSLTSSKARMMELYLNGLAVFDWVVTATKTRQTDSKLASRLQLLANLFNVELVSLLDNTSMVIASTAPQSIGRPFPSVSLAAYTLNITSPLEASSVVTTDLWPLDQFMAYATPIALGDGLLGPAHSDSPIVIRLVGAPVNRVQMIGSQVRIQETYGTLVVGDVVNGKADIWDMGVNLTNK</sequence>